<dbReference type="InterPro" id="IPR003591">
    <property type="entry name" value="Leu-rich_rpt_typical-subtyp"/>
</dbReference>
<dbReference type="OrthoDB" id="2021138at2759"/>
<feature type="region of interest" description="Disordered" evidence="4">
    <location>
        <begin position="1"/>
        <end position="46"/>
    </location>
</feature>
<gene>
    <name evidence="5" type="ORF">CUNI_LOCUS15050</name>
</gene>
<evidence type="ECO:0000256" key="1">
    <source>
        <dbReference type="ARBA" id="ARBA00022614"/>
    </source>
</evidence>
<dbReference type="Proteomes" id="UP000678393">
    <property type="component" value="Unassembled WGS sequence"/>
</dbReference>
<organism evidence="5 6">
    <name type="scientific">Candidula unifasciata</name>
    <dbReference type="NCBI Taxonomy" id="100452"/>
    <lineage>
        <taxon>Eukaryota</taxon>
        <taxon>Metazoa</taxon>
        <taxon>Spiralia</taxon>
        <taxon>Lophotrochozoa</taxon>
        <taxon>Mollusca</taxon>
        <taxon>Gastropoda</taxon>
        <taxon>Heterobranchia</taxon>
        <taxon>Euthyneura</taxon>
        <taxon>Panpulmonata</taxon>
        <taxon>Eupulmonata</taxon>
        <taxon>Stylommatophora</taxon>
        <taxon>Helicina</taxon>
        <taxon>Helicoidea</taxon>
        <taxon>Geomitridae</taxon>
        <taxon>Candidula</taxon>
    </lineage>
</organism>
<dbReference type="PANTHER" id="PTHR48051">
    <property type="match status" value="1"/>
</dbReference>
<evidence type="ECO:0000256" key="2">
    <source>
        <dbReference type="ARBA" id="ARBA00022737"/>
    </source>
</evidence>
<dbReference type="GO" id="GO:0005737">
    <property type="term" value="C:cytoplasm"/>
    <property type="evidence" value="ECO:0007669"/>
    <property type="project" value="TreeGrafter"/>
</dbReference>
<evidence type="ECO:0008006" key="7">
    <source>
        <dbReference type="Google" id="ProtNLM"/>
    </source>
</evidence>
<evidence type="ECO:0000313" key="6">
    <source>
        <dbReference type="Proteomes" id="UP000678393"/>
    </source>
</evidence>
<dbReference type="InterPro" id="IPR032675">
    <property type="entry name" value="LRR_dom_sf"/>
</dbReference>
<comment type="caution">
    <text evidence="5">The sequence shown here is derived from an EMBL/GenBank/DDBJ whole genome shotgun (WGS) entry which is preliminary data.</text>
</comment>
<keyword evidence="6" id="KW-1185">Reference proteome</keyword>
<reference evidence="5" key="1">
    <citation type="submission" date="2021-04" db="EMBL/GenBank/DDBJ databases">
        <authorList>
            <consortium name="Molecular Ecology Group"/>
        </authorList>
    </citation>
    <scope>NUCLEOTIDE SEQUENCE</scope>
</reference>
<dbReference type="SMART" id="SM00369">
    <property type="entry name" value="LRR_TYP"/>
    <property type="match status" value="2"/>
</dbReference>
<dbReference type="PROSITE" id="PS51450">
    <property type="entry name" value="LRR"/>
    <property type="match status" value="1"/>
</dbReference>
<dbReference type="InterPro" id="IPR001611">
    <property type="entry name" value="Leu-rich_rpt"/>
</dbReference>
<dbReference type="SUPFAM" id="SSF52058">
    <property type="entry name" value="L domain-like"/>
    <property type="match status" value="1"/>
</dbReference>
<keyword evidence="3" id="KW-0175">Coiled coil</keyword>
<proteinExistence type="predicted"/>
<dbReference type="Pfam" id="PF13855">
    <property type="entry name" value="LRR_8"/>
    <property type="match status" value="1"/>
</dbReference>
<dbReference type="InterPro" id="IPR050216">
    <property type="entry name" value="LRR_domain-containing"/>
</dbReference>
<feature type="compositionally biased region" description="Polar residues" evidence="4">
    <location>
        <begin position="1"/>
        <end position="17"/>
    </location>
</feature>
<name>A0A8S3ZQA1_9EUPU</name>
<evidence type="ECO:0000313" key="5">
    <source>
        <dbReference type="EMBL" id="CAG5129492.1"/>
    </source>
</evidence>
<evidence type="ECO:0000256" key="3">
    <source>
        <dbReference type="SAM" id="Coils"/>
    </source>
</evidence>
<dbReference type="AlphaFoldDB" id="A0A8S3ZQA1"/>
<protein>
    <recommendedName>
        <fullName evidence="7">Leucine-rich repeat-containing protein 27</fullName>
    </recommendedName>
</protein>
<feature type="coiled-coil region" evidence="3">
    <location>
        <begin position="417"/>
        <end position="504"/>
    </location>
</feature>
<dbReference type="PANTHER" id="PTHR48051:SF35">
    <property type="entry name" value="LEUCINE-RICH REPEAT-CONTAINING PROTEIN 27"/>
    <property type="match status" value="1"/>
</dbReference>
<evidence type="ECO:0000256" key="4">
    <source>
        <dbReference type="SAM" id="MobiDB-lite"/>
    </source>
</evidence>
<dbReference type="EMBL" id="CAJHNH020003524">
    <property type="protein sequence ID" value="CAG5129492.1"/>
    <property type="molecule type" value="Genomic_DNA"/>
</dbReference>
<keyword evidence="2" id="KW-0677">Repeat</keyword>
<dbReference type="Gene3D" id="3.80.10.10">
    <property type="entry name" value="Ribonuclease Inhibitor"/>
    <property type="match status" value="1"/>
</dbReference>
<keyword evidence="1" id="KW-0433">Leucine-rich repeat</keyword>
<accession>A0A8S3ZQA1</accession>
<sequence>MKNFTATIDVNQKNSNFGCPDDEFDENGVEKESPDNENDDQLSSSSASEIAKLADVTISEDAIDDFDNGACAKNIKDEAITNLIEKAILLKSTSIDLSKKKLTRFPEALSKLPQLEYMYLEGNEIASLPNEFFKMFPNLRWLDLRNNLLTRIPSTYLATHSCLRNLLLEGNNICNLPLELGLVKSLHGLNIAGNPLDFPPHEIIEHGTQYTLAYLRDLYEVKRSQPGGLELKLSEEAPVGYEHQSEVSDDWNTTASLMDLAKQREIMFQNKSHLNENPDISQTQDCVSETKGNEYKSSKMNNAKKFKKMETDILVGKKKKEKIMSWKVNPYPSLPTSDYVKFRMNEDRHLAKVKEQKRKIEEIIQKQKNEAVLGKWREVAKMLQKKKYSQRLLPGKDYKEPGEQAPFGIEMDMMKVLSKEDRLKADLEKDLALKQQRIVSPRTRARREQEKQNRIIELEARIKQHMSMMMERRKQPKGTPQHEKEVARKELVIAEQLYNELFAERRDIEYHIKTVSANVARTVKANKPKAT</sequence>